<gene>
    <name evidence="1" type="ORF">A3D65_00950</name>
</gene>
<dbReference type="Proteomes" id="UP000177996">
    <property type="component" value="Unassembled WGS sequence"/>
</dbReference>
<dbReference type="STRING" id="1798661.A3D65_00950"/>
<dbReference type="InterPro" id="IPR008869">
    <property type="entry name" value="MlaC/ttg2D"/>
</dbReference>
<comment type="caution">
    <text evidence="1">The sequence shown here is derived from an EMBL/GenBank/DDBJ whole genome shotgun (WGS) entry which is preliminary data.</text>
</comment>
<evidence type="ECO:0000313" key="2">
    <source>
        <dbReference type="Proteomes" id="UP000177996"/>
    </source>
</evidence>
<protein>
    <recommendedName>
        <fullName evidence="3">Toluene tolerance protein</fullName>
    </recommendedName>
</protein>
<evidence type="ECO:0000313" key="1">
    <source>
        <dbReference type="EMBL" id="OGZ06814.1"/>
    </source>
</evidence>
<organism evidence="1 2">
    <name type="scientific">Candidatus Lloydbacteria bacterium RIFCSPHIGHO2_02_FULL_50_13</name>
    <dbReference type="NCBI Taxonomy" id="1798661"/>
    <lineage>
        <taxon>Bacteria</taxon>
        <taxon>Candidatus Lloydiibacteriota</taxon>
    </lineage>
</organism>
<reference evidence="1 2" key="1">
    <citation type="journal article" date="2016" name="Nat. Commun.">
        <title>Thousands of microbial genomes shed light on interconnected biogeochemical processes in an aquifer system.</title>
        <authorList>
            <person name="Anantharaman K."/>
            <person name="Brown C.T."/>
            <person name="Hug L.A."/>
            <person name="Sharon I."/>
            <person name="Castelle C.J."/>
            <person name="Probst A.J."/>
            <person name="Thomas B.C."/>
            <person name="Singh A."/>
            <person name="Wilkins M.J."/>
            <person name="Karaoz U."/>
            <person name="Brodie E.L."/>
            <person name="Williams K.H."/>
            <person name="Hubbard S.S."/>
            <person name="Banfield J.F."/>
        </authorList>
    </citation>
    <scope>NUCLEOTIDE SEQUENCE [LARGE SCALE GENOMIC DNA]</scope>
</reference>
<dbReference type="AlphaFoldDB" id="A0A1G2CZL8"/>
<evidence type="ECO:0008006" key="3">
    <source>
        <dbReference type="Google" id="ProtNLM"/>
    </source>
</evidence>
<dbReference type="PANTHER" id="PTHR36573">
    <property type="entry name" value="INTERMEMBRANE PHOSPHOLIPID TRANSPORT SYSTEM BINDING PROTEIN MLAC"/>
    <property type="match status" value="1"/>
</dbReference>
<sequence>MLLPALDVAPDVLIRAVTEEVIAIIKDNQASLSGAEGQKMVAKLIEDKVAPHFDFTAMTKLAVGRYWRDATEDERRMLTEEFRRLLVRTYAQVLLSFRDSTVVFKPLRMAPDATDVIVRLELKQGGVSPIAITLAMEKSAMGWKIYDVTVDLVSLVTTYRGSFASKIRESGIEGLIRELSDKNRQLGR</sequence>
<dbReference type="Gene3D" id="1.10.10.640">
    <property type="entry name" value="phospholipid-binding protein"/>
    <property type="match status" value="1"/>
</dbReference>
<accession>A0A1G2CZL8</accession>
<dbReference type="EMBL" id="MHLL01000077">
    <property type="protein sequence ID" value="OGZ06814.1"/>
    <property type="molecule type" value="Genomic_DNA"/>
</dbReference>
<dbReference type="Pfam" id="PF05494">
    <property type="entry name" value="MlaC"/>
    <property type="match status" value="1"/>
</dbReference>
<name>A0A1G2CZL8_9BACT</name>
<dbReference type="PANTHER" id="PTHR36573:SF1">
    <property type="entry name" value="INTERMEMBRANE PHOSPHOLIPID TRANSPORT SYSTEM BINDING PROTEIN MLAC"/>
    <property type="match status" value="1"/>
</dbReference>
<dbReference type="PIRSF" id="PIRSF004649">
    <property type="entry name" value="MlaC"/>
    <property type="match status" value="1"/>
</dbReference>
<proteinExistence type="predicted"/>
<dbReference type="Gene3D" id="3.10.450.50">
    <property type="match status" value="1"/>
</dbReference>